<name>A0A1E3JUI6_9TREE</name>
<evidence type="ECO:0000313" key="2">
    <source>
        <dbReference type="EMBL" id="ODO04503.1"/>
    </source>
</evidence>
<feature type="domain" description="DUF6570" evidence="1">
    <location>
        <begin position="111"/>
        <end position="180"/>
    </location>
</feature>
<dbReference type="Pfam" id="PF20209">
    <property type="entry name" value="DUF6570"/>
    <property type="match status" value="1"/>
</dbReference>
<sequence>MPMAHLDYDMLEGVSQCSTNGTPLTTFDTEGIDEDGMASFCPKYDPFRVRPHVAFLHQGPGPRACQWTLHLQCADRDCAPDDDREAVHSKGQSYKVLHQAARSWCITSSEQAPLLPLSATEIANEFVVIRVSHADQPNTMNQIPKKLLTVRRDMILAALKWLQEHNPLYRDVGIDHKALQTYPVNGPLPVPTFDNIASASTAAVGSSYFTSLPPPPMSRVLHLPIALPLHLLPPLPLLVHRSPLLMSPMVLRSLLWMYKAAWMPIANSMTHVADSRKISAFMSIKNGEKFLVYPSGSTPMREWASSDTFAALLPDLFPYGCGAFEDPLRPSPKKVSFAAHVNTFSAKYMEGRIIVNVMT</sequence>
<proteinExistence type="predicted"/>
<evidence type="ECO:0000259" key="1">
    <source>
        <dbReference type="Pfam" id="PF20209"/>
    </source>
</evidence>
<gene>
    <name evidence="2" type="ORF">I350_05107</name>
</gene>
<dbReference type="InterPro" id="IPR046700">
    <property type="entry name" value="DUF6570"/>
</dbReference>
<organism evidence="2 3">
    <name type="scientific">Cryptococcus amylolentus CBS 6273</name>
    <dbReference type="NCBI Taxonomy" id="1296118"/>
    <lineage>
        <taxon>Eukaryota</taxon>
        <taxon>Fungi</taxon>
        <taxon>Dikarya</taxon>
        <taxon>Basidiomycota</taxon>
        <taxon>Agaricomycotina</taxon>
        <taxon>Tremellomycetes</taxon>
        <taxon>Tremellales</taxon>
        <taxon>Cryptococcaceae</taxon>
        <taxon>Cryptococcus</taxon>
    </lineage>
</organism>
<dbReference type="Proteomes" id="UP000095149">
    <property type="component" value="Unassembled WGS sequence"/>
</dbReference>
<reference evidence="2 3" key="1">
    <citation type="submission" date="2016-06" db="EMBL/GenBank/DDBJ databases">
        <title>Evolution of pathogenesis and genome organization in the Tremellales.</title>
        <authorList>
            <person name="Cuomo C."/>
            <person name="Litvintseva A."/>
            <person name="Heitman J."/>
            <person name="Chen Y."/>
            <person name="Sun S."/>
            <person name="Springer D."/>
            <person name="Dromer F."/>
            <person name="Young S."/>
            <person name="Zeng Q."/>
            <person name="Chapman S."/>
            <person name="Gujja S."/>
            <person name="Saif S."/>
            <person name="Birren B."/>
        </authorList>
    </citation>
    <scope>NUCLEOTIDE SEQUENCE [LARGE SCALE GENOMIC DNA]</scope>
    <source>
        <strain evidence="2 3">CBS 6273</strain>
    </source>
</reference>
<dbReference type="AlphaFoldDB" id="A0A1E3JUI6"/>
<accession>A0A1E3JUI6</accession>
<dbReference type="EMBL" id="MEKH01000008">
    <property type="protein sequence ID" value="ODO04503.1"/>
    <property type="molecule type" value="Genomic_DNA"/>
</dbReference>
<evidence type="ECO:0000313" key="3">
    <source>
        <dbReference type="Proteomes" id="UP000095149"/>
    </source>
</evidence>
<dbReference type="OrthoDB" id="3257061at2759"/>
<protein>
    <recommendedName>
        <fullName evidence="1">DUF6570 domain-containing protein</fullName>
    </recommendedName>
</protein>
<comment type="caution">
    <text evidence="2">The sequence shown here is derived from an EMBL/GenBank/DDBJ whole genome shotgun (WGS) entry which is preliminary data.</text>
</comment>